<evidence type="ECO:0000259" key="5">
    <source>
        <dbReference type="PROSITE" id="PS50931"/>
    </source>
</evidence>
<keyword evidence="4" id="KW-0804">Transcription</keyword>
<dbReference type="Gene3D" id="3.40.190.10">
    <property type="entry name" value="Periplasmic binding protein-like II"/>
    <property type="match status" value="2"/>
</dbReference>
<evidence type="ECO:0000256" key="1">
    <source>
        <dbReference type="ARBA" id="ARBA00009437"/>
    </source>
</evidence>
<gene>
    <name evidence="6" type="ORF">MTR65_09395</name>
</gene>
<organism evidence="6 7">
    <name type="scientific">Novosphingobium mangrovi</name>
    <name type="common">ex Hu et al. 2023</name>
    <dbReference type="NCBI Taxonomy" id="2930094"/>
    <lineage>
        <taxon>Bacteria</taxon>
        <taxon>Pseudomonadati</taxon>
        <taxon>Pseudomonadota</taxon>
        <taxon>Alphaproteobacteria</taxon>
        <taxon>Sphingomonadales</taxon>
        <taxon>Sphingomonadaceae</taxon>
        <taxon>Novosphingobium</taxon>
    </lineage>
</organism>
<dbReference type="PANTHER" id="PTHR30126">
    <property type="entry name" value="HTH-TYPE TRANSCRIPTIONAL REGULATOR"/>
    <property type="match status" value="1"/>
</dbReference>
<dbReference type="SUPFAM" id="SSF53850">
    <property type="entry name" value="Periplasmic binding protein-like II"/>
    <property type="match status" value="1"/>
</dbReference>
<dbReference type="InterPro" id="IPR036390">
    <property type="entry name" value="WH_DNA-bd_sf"/>
</dbReference>
<name>A0ABT0ACH9_9SPHN</name>
<proteinExistence type="inferred from homology"/>
<evidence type="ECO:0000256" key="3">
    <source>
        <dbReference type="ARBA" id="ARBA00023125"/>
    </source>
</evidence>
<evidence type="ECO:0000313" key="6">
    <source>
        <dbReference type="EMBL" id="MCJ1960892.1"/>
    </source>
</evidence>
<dbReference type="PRINTS" id="PR00039">
    <property type="entry name" value="HTHLYSR"/>
</dbReference>
<dbReference type="Pfam" id="PF03466">
    <property type="entry name" value="LysR_substrate"/>
    <property type="match status" value="1"/>
</dbReference>
<keyword evidence="3" id="KW-0238">DNA-binding</keyword>
<keyword evidence="2" id="KW-0805">Transcription regulation</keyword>
<protein>
    <submittedName>
        <fullName evidence="6">LysR family transcriptional regulator</fullName>
    </submittedName>
</protein>
<dbReference type="RefSeq" id="WP_243799451.1">
    <property type="nucleotide sequence ID" value="NZ_JALHAT010000012.1"/>
</dbReference>
<dbReference type="PROSITE" id="PS50931">
    <property type="entry name" value="HTH_LYSR"/>
    <property type="match status" value="1"/>
</dbReference>
<reference evidence="6" key="1">
    <citation type="submission" date="2022-03" db="EMBL/GenBank/DDBJ databases">
        <title>Identification of a novel bacterium isolated from mangrove sediments.</title>
        <authorList>
            <person name="Pan X."/>
        </authorList>
    </citation>
    <scope>NUCLEOTIDE SEQUENCE</scope>
    <source>
        <strain evidence="6">B2637</strain>
    </source>
</reference>
<evidence type="ECO:0000256" key="4">
    <source>
        <dbReference type="ARBA" id="ARBA00023163"/>
    </source>
</evidence>
<dbReference type="InterPro" id="IPR036388">
    <property type="entry name" value="WH-like_DNA-bd_sf"/>
</dbReference>
<dbReference type="InterPro" id="IPR000847">
    <property type="entry name" value="LysR_HTH_N"/>
</dbReference>
<keyword evidence="7" id="KW-1185">Reference proteome</keyword>
<dbReference type="EMBL" id="JALHAT010000012">
    <property type="protein sequence ID" value="MCJ1960892.1"/>
    <property type="molecule type" value="Genomic_DNA"/>
</dbReference>
<dbReference type="Pfam" id="PF00126">
    <property type="entry name" value="HTH_1"/>
    <property type="match status" value="1"/>
</dbReference>
<comment type="similarity">
    <text evidence="1">Belongs to the LysR transcriptional regulatory family.</text>
</comment>
<accession>A0ABT0ACH9</accession>
<dbReference type="SUPFAM" id="SSF46785">
    <property type="entry name" value="Winged helix' DNA-binding domain"/>
    <property type="match status" value="1"/>
</dbReference>
<dbReference type="Proteomes" id="UP001162802">
    <property type="component" value="Unassembled WGS sequence"/>
</dbReference>
<dbReference type="InterPro" id="IPR005119">
    <property type="entry name" value="LysR_subst-bd"/>
</dbReference>
<dbReference type="PANTHER" id="PTHR30126:SF97">
    <property type="entry name" value="HTH-TYPE TRANSCRIPTIONAL REGULATOR ABGR"/>
    <property type="match status" value="1"/>
</dbReference>
<dbReference type="Gene3D" id="1.10.10.10">
    <property type="entry name" value="Winged helix-like DNA-binding domain superfamily/Winged helix DNA-binding domain"/>
    <property type="match status" value="1"/>
</dbReference>
<evidence type="ECO:0000313" key="7">
    <source>
        <dbReference type="Proteomes" id="UP001162802"/>
    </source>
</evidence>
<feature type="domain" description="HTH lysR-type" evidence="5">
    <location>
        <begin position="1"/>
        <end position="58"/>
    </location>
</feature>
<evidence type="ECO:0000256" key="2">
    <source>
        <dbReference type="ARBA" id="ARBA00023015"/>
    </source>
</evidence>
<sequence length="294" mass="31592">MDIRQLERFVEVASLGSVNRAADALSVSQPSLSRSLQMLEDSLGAPLFTRGARGVELTPHGIELLPRARLILAERDRAVEAVRAGAGQGRETLHIGTDAAFAMQRLPRALAALARSHPQVQVQVREGPLGALLDALREGAVRLVFGARGPYVDLEGLAFETLAMESAGVIMRADHPLAARAQVRLSDLIAQRWIVPDHPALVAGWREMFARAELTEPPIALRTSSLHVVKGCLLEGPFVSLGDRSSFATEIASGQLVSLDLGLARYERPTGLFTRPEGRLSAAENALVAALREA</sequence>
<comment type="caution">
    <text evidence="6">The sequence shown here is derived from an EMBL/GenBank/DDBJ whole genome shotgun (WGS) entry which is preliminary data.</text>
</comment>